<reference evidence="1 2" key="1">
    <citation type="submission" date="2019-10" db="EMBL/GenBank/DDBJ databases">
        <title>Streptomyces smaragdinus sp. nov. and Streptomyces fabii sp. nov., isolated from the gut of fungus growing-termite Macrotermes natalensis.</title>
        <authorList>
            <person name="Schwitalla J."/>
            <person name="Benndorf R."/>
            <person name="Martin K."/>
            <person name="De Beer W."/>
            <person name="Kaster A.-K."/>
            <person name="Vollmers J."/>
            <person name="Poulsen M."/>
            <person name="Beemelmanns C."/>
        </authorList>
    </citation>
    <scope>NUCLEOTIDE SEQUENCE [LARGE SCALE GENOMIC DNA]</scope>
    <source>
        <strain evidence="1 2">RB5</strain>
    </source>
</reference>
<dbReference type="Proteomes" id="UP000466345">
    <property type="component" value="Unassembled WGS sequence"/>
</dbReference>
<accession>A0A7K0CDY2</accession>
<keyword evidence="2" id="KW-1185">Reference proteome</keyword>
<evidence type="ECO:0000313" key="2">
    <source>
        <dbReference type="Proteomes" id="UP000466345"/>
    </source>
</evidence>
<protein>
    <submittedName>
        <fullName evidence="1">Uncharacterized protein</fullName>
    </submittedName>
</protein>
<comment type="caution">
    <text evidence="1">The sequence shown here is derived from an EMBL/GenBank/DDBJ whole genome shotgun (WGS) entry which is preliminary data.</text>
</comment>
<evidence type="ECO:0000313" key="1">
    <source>
        <dbReference type="EMBL" id="MQY10984.1"/>
    </source>
</evidence>
<dbReference type="OrthoDB" id="4248027at2"/>
<sequence>MGAFVTSLPEISTELATYFALASGALGTGIASTAAQRITDGTIDAGQGFFRRLFRIGGEDAPITPPEDLDAQRADQLLGALSAEDRRRLAVALVAWRAEHPDGPLDAARLVKLMTDPDSGDTYNVAAHGPNSVAVGSVGDGATFNVGGSRQRDEE</sequence>
<proteinExistence type="predicted"/>
<dbReference type="AlphaFoldDB" id="A0A7K0CDY2"/>
<organism evidence="1 2">
    <name type="scientific">Streptomyces smaragdinus</name>
    <dbReference type="NCBI Taxonomy" id="2585196"/>
    <lineage>
        <taxon>Bacteria</taxon>
        <taxon>Bacillati</taxon>
        <taxon>Actinomycetota</taxon>
        <taxon>Actinomycetes</taxon>
        <taxon>Kitasatosporales</taxon>
        <taxon>Streptomycetaceae</taxon>
        <taxon>Streptomyces</taxon>
    </lineage>
</organism>
<dbReference type="EMBL" id="WEGJ01000002">
    <property type="protein sequence ID" value="MQY10984.1"/>
    <property type="molecule type" value="Genomic_DNA"/>
</dbReference>
<gene>
    <name evidence="1" type="ORF">SRB5_10980</name>
</gene>
<name>A0A7K0CDY2_9ACTN</name>